<gene>
    <name evidence="1" type="ORF">PTD2_03491</name>
</gene>
<dbReference type="Proteomes" id="UP000006201">
    <property type="component" value="Unassembled WGS sequence"/>
</dbReference>
<protein>
    <submittedName>
        <fullName evidence="1">Uncharacterized protein</fullName>
    </submittedName>
</protein>
<evidence type="ECO:0000313" key="1">
    <source>
        <dbReference type="EMBL" id="EAR30601.1"/>
    </source>
</evidence>
<dbReference type="AlphaFoldDB" id="A4C4W9"/>
<reference evidence="1 2" key="1">
    <citation type="submission" date="2006-02" db="EMBL/GenBank/DDBJ databases">
        <authorList>
            <person name="Moran M.A."/>
            <person name="Kjelleberg S."/>
            <person name="Egan S."/>
            <person name="Saunders N."/>
            <person name="Thomas T."/>
            <person name="Ferriera S."/>
            <person name="Johnson J."/>
            <person name="Kravitz S."/>
            <person name="Halpern A."/>
            <person name="Remington K."/>
            <person name="Beeson K."/>
            <person name="Tran B."/>
            <person name="Rogers Y.-H."/>
            <person name="Friedman R."/>
            <person name="Venter J.C."/>
        </authorList>
    </citation>
    <scope>NUCLEOTIDE SEQUENCE [LARGE SCALE GENOMIC DNA]</scope>
    <source>
        <strain evidence="1 2">D2</strain>
    </source>
</reference>
<dbReference type="HOGENOM" id="CLU_868408_0_0_6"/>
<keyword evidence="2" id="KW-1185">Reference proteome</keyword>
<evidence type="ECO:0000313" key="2">
    <source>
        <dbReference type="Proteomes" id="UP000006201"/>
    </source>
</evidence>
<accession>A4C4W9</accession>
<dbReference type="EMBL" id="AAOH01000001">
    <property type="protein sequence ID" value="EAR30601.1"/>
    <property type="molecule type" value="Genomic_DNA"/>
</dbReference>
<comment type="caution">
    <text evidence="1">The sequence shown here is derived from an EMBL/GenBank/DDBJ whole genome shotgun (WGS) entry which is preliminary data.</text>
</comment>
<organism evidence="1 2">
    <name type="scientific">Pseudoalteromonas tunicata D2</name>
    <dbReference type="NCBI Taxonomy" id="87626"/>
    <lineage>
        <taxon>Bacteria</taxon>
        <taxon>Pseudomonadati</taxon>
        <taxon>Pseudomonadota</taxon>
        <taxon>Gammaproteobacteria</taxon>
        <taxon>Alteromonadales</taxon>
        <taxon>Pseudoalteromonadaceae</taxon>
        <taxon>Pseudoalteromonas</taxon>
    </lineage>
</organism>
<sequence length="320" mass="35315">MLRFLKGTFMKYFILLTIISNIFISTYTQASQPTTAIYCDYCSAQGKEVNALSSAFMNGQKIWVIDQQGTDFIIEEYRAVQQSSGDISQVDDFYVELISTHHKSSALSKAVSNAIIAMRNAMISIDESISHIQLPADDEFQSAFQIASFHKQFSGQMSDRIMNDSHIKQQFDIIDAQMQQLQANLSISLPFIGTSLNLSSQIRVMFNDGTSAEMTVTLTTSNGKNVKIVLSLTQARDKEGNIIPDVSSGLASYRSGEILNAGNTGHMGHFADWWHQLEVRGVKVISNGGGARGGSTSIKDCHYVVEKKFNGETFAKLICS</sequence>
<name>A4C4W9_9GAMM</name>
<proteinExistence type="predicted"/>